<dbReference type="Pfam" id="PF05685">
    <property type="entry name" value="Uma2"/>
    <property type="match status" value="1"/>
</dbReference>
<reference evidence="2" key="2">
    <citation type="submission" date="2020-09" db="EMBL/GenBank/DDBJ databases">
        <authorList>
            <person name="Sun Q."/>
            <person name="Ohkuma M."/>
        </authorList>
    </citation>
    <scope>NUCLEOTIDE SEQUENCE</scope>
    <source>
        <strain evidence="2">JCM 17251</strain>
    </source>
</reference>
<keyword evidence="3" id="KW-1185">Reference proteome</keyword>
<proteinExistence type="predicted"/>
<dbReference type="Proteomes" id="UP000624041">
    <property type="component" value="Unassembled WGS sequence"/>
</dbReference>
<dbReference type="PANTHER" id="PTHR34107">
    <property type="entry name" value="SLL0198 PROTEIN-RELATED"/>
    <property type="match status" value="1"/>
</dbReference>
<dbReference type="SUPFAM" id="SSF52980">
    <property type="entry name" value="Restriction endonuclease-like"/>
    <property type="match status" value="1"/>
</dbReference>
<dbReference type="EMBL" id="BMOS01000035">
    <property type="protein sequence ID" value="GGN65252.1"/>
    <property type="molecule type" value="Genomic_DNA"/>
</dbReference>
<sequence>MSNFFIFYAPIDVILSQTEVRQPDLVMVSCQRVEILTDRGIEGSPDLVIEIIPPSSLKQDKMNKLVSYAYFNIPEYWIVDPNGGT</sequence>
<evidence type="ECO:0000313" key="3">
    <source>
        <dbReference type="Proteomes" id="UP000624041"/>
    </source>
</evidence>
<accession>A0A917Y2L8</accession>
<name>A0A917Y2L8_9BACI</name>
<evidence type="ECO:0000313" key="2">
    <source>
        <dbReference type="EMBL" id="GGN65252.1"/>
    </source>
</evidence>
<dbReference type="Gene3D" id="3.90.1570.10">
    <property type="entry name" value="tt1808, chain A"/>
    <property type="match status" value="1"/>
</dbReference>
<dbReference type="InterPro" id="IPR008538">
    <property type="entry name" value="Uma2"/>
</dbReference>
<feature type="domain" description="Putative restriction endonuclease" evidence="1">
    <location>
        <begin position="6"/>
        <end position="84"/>
    </location>
</feature>
<protein>
    <recommendedName>
        <fullName evidence="1">Putative restriction endonuclease domain-containing protein</fullName>
    </recommendedName>
</protein>
<comment type="caution">
    <text evidence="2">The sequence shown here is derived from an EMBL/GenBank/DDBJ whole genome shotgun (WGS) entry which is preliminary data.</text>
</comment>
<dbReference type="RefSeq" id="WP_188859103.1">
    <property type="nucleotide sequence ID" value="NZ_BMOS01000035.1"/>
</dbReference>
<dbReference type="PANTHER" id="PTHR34107:SF4">
    <property type="entry name" value="SLL1222 PROTEIN"/>
    <property type="match status" value="1"/>
</dbReference>
<dbReference type="CDD" id="cd06260">
    <property type="entry name" value="DUF820-like"/>
    <property type="match status" value="1"/>
</dbReference>
<evidence type="ECO:0000259" key="1">
    <source>
        <dbReference type="Pfam" id="PF05685"/>
    </source>
</evidence>
<dbReference type="AlphaFoldDB" id="A0A917Y2L8"/>
<organism evidence="2 3">
    <name type="scientific">Oceanobacillus indicireducens</name>
    <dbReference type="NCBI Taxonomy" id="1004261"/>
    <lineage>
        <taxon>Bacteria</taxon>
        <taxon>Bacillati</taxon>
        <taxon>Bacillota</taxon>
        <taxon>Bacilli</taxon>
        <taxon>Bacillales</taxon>
        <taxon>Bacillaceae</taxon>
        <taxon>Oceanobacillus</taxon>
    </lineage>
</organism>
<dbReference type="InterPro" id="IPR012296">
    <property type="entry name" value="Nuclease_put_TT1808"/>
</dbReference>
<gene>
    <name evidence="2" type="ORF">GCM10007971_33920</name>
</gene>
<dbReference type="InterPro" id="IPR011335">
    <property type="entry name" value="Restrct_endonuc-II-like"/>
</dbReference>
<reference evidence="2" key="1">
    <citation type="journal article" date="2014" name="Int. J. Syst. Evol. Microbiol.">
        <title>Complete genome sequence of Corynebacterium casei LMG S-19264T (=DSM 44701T), isolated from a smear-ripened cheese.</title>
        <authorList>
            <consortium name="US DOE Joint Genome Institute (JGI-PGF)"/>
            <person name="Walter F."/>
            <person name="Albersmeier A."/>
            <person name="Kalinowski J."/>
            <person name="Ruckert C."/>
        </authorList>
    </citation>
    <scope>NUCLEOTIDE SEQUENCE</scope>
    <source>
        <strain evidence="2">JCM 17251</strain>
    </source>
</reference>